<dbReference type="SMART" id="SM00490">
    <property type="entry name" value="HELICc"/>
    <property type="match status" value="1"/>
</dbReference>
<comment type="caution">
    <text evidence="10">The sequence shown here is derived from an EMBL/GenBank/DDBJ whole genome shotgun (WGS) entry which is preliminary data.</text>
</comment>
<dbReference type="InterPro" id="IPR045562">
    <property type="entry name" value="RecG_dom3_C"/>
</dbReference>
<dbReference type="CDD" id="cd04488">
    <property type="entry name" value="RecG_wedge_OBF"/>
    <property type="match status" value="1"/>
</dbReference>
<evidence type="ECO:0000256" key="1">
    <source>
        <dbReference type="ARBA" id="ARBA00022741"/>
    </source>
</evidence>
<dbReference type="InterPro" id="IPR014001">
    <property type="entry name" value="Helicase_ATP-bd"/>
</dbReference>
<keyword evidence="1" id="KW-0547">Nucleotide-binding</keyword>
<keyword evidence="5" id="KW-0067">ATP-binding</keyword>
<keyword evidence="7" id="KW-0234">DNA repair</keyword>
<keyword evidence="2" id="KW-0227">DNA damage</keyword>
<dbReference type="PROSITE" id="PS51194">
    <property type="entry name" value="HELICASE_CTER"/>
    <property type="match status" value="1"/>
</dbReference>
<evidence type="ECO:0000256" key="2">
    <source>
        <dbReference type="ARBA" id="ARBA00022763"/>
    </source>
</evidence>
<evidence type="ECO:0000313" key="11">
    <source>
        <dbReference type="Proteomes" id="UP001596266"/>
    </source>
</evidence>
<feature type="domain" description="Helicase C-terminal" evidence="9">
    <location>
        <begin position="504"/>
        <end position="673"/>
    </location>
</feature>
<reference evidence="11" key="1">
    <citation type="journal article" date="2019" name="Int. J. Syst. Evol. Microbiol.">
        <title>The Global Catalogue of Microorganisms (GCM) 10K type strain sequencing project: providing services to taxonomists for standard genome sequencing and annotation.</title>
        <authorList>
            <consortium name="The Broad Institute Genomics Platform"/>
            <consortium name="The Broad Institute Genome Sequencing Center for Infectious Disease"/>
            <person name="Wu L."/>
            <person name="Ma J."/>
        </authorList>
    </citation>
    <scope>NUCLEOTIDE SEQUENCE [LARGE SCALE GENOMIC DNA]</scope>
    <source>
        <strain evidence="11">CGMCC 1.15277</strain>
    </source>
</reference>
<keyword evidence="11" id="KW-1185">Reference proteome</keyword>
<dbReference type="Pfam" id="PF00271">
    <property type="entry name" value="Helicase_C"/>
    <property type="match status" value="1"/>
</dbReference>
<accession>A0ABW1WXQ3</accession>
<gene>
    <name evidence="10" type="ORF">ACFP57_02135</name>
</gene>
<evidence type="ECO:0000256" key="3">
    <source>
        <dbReference type="ARBA" id="ARBA00022801"/>
    </source>
</evidence>
<dbReference type="Gene3D" id="3.40.50.300">
    <property type="entry name" value="P-loop containing nucleotide triphosphate hydrolases"/>
    <property type="match status" value="2"/>
</dbReference>
<evidence type="ECO:0000259" key="8">
    <source>
        <dbReference type="PROSITE" id="PS51192"/>
    </source>
</evidence>
<dbReference type="SUPFAM" id="SSF52540">
    <property type="entry name" value="P-loop containing nucleoside triphosphate hydrolases"/>
    <property type="match status" value="2"/>
</dbReference>
<evidence type="ECO:0000256" key="4">
    <source>
        <dbReference type="ARBA" id="ARBA00022806"/>
    </source>
</evidence>
<dbReference type="InterPro" id="IPR027417">
    <property type="entry name" value="P-loop_NTPase"/>
</dbReference>
<dbReference type="PROSITE" id="PS51192">
    <property type="entry name" value="HELICASE_ATP_BIND_1"/>
    <property type="match status" value="1"/>
</dbReference>
<dbReference type="Gene3D" id="2.40.50.140">
    <property type="entry name" value="Nucleic acid-binding proteins"/>
    <property type="match status" value="1"/>
</dbReference>
<dbReference type="EMBL" id="JBHSUA010000007">
    <property type="protein sequence ID" value="MFC6395797.1"/>
    <property type="molecule type" value="Genomic_DNA"/>
</dbReference>
<protein>
    <submittedName>
        <fullName evidence="10">ATP-dependent DNA helicase RecG</fullName>
    </submittedName>
</protein>
<evidence type="ECO:0000256" key="7">
    <source>
        <dbReference type="ARBA" id="ARBA00023204"/>
    </source>
</evidence>
<dbReference type="InterPro" id="IPR047112">
    <property type="entry name" value="RecG/Mfd"/>
</dbReference>
<keyword evidence="4 10" id="KW-0347">Helicase</keyword>
<dbReference type="Pfam" id="PF19833">
    <property type="entry name" value="RecG_dom3_C"/>
    <property type="match status" value="1"/>
</dbReference>
<dbReference type="RefSeq" id="WP_386769082.1">
    <property type="nucleotide sequence ID" value="NZ_BAAAKI010000002.1"/>
</dbReference>
<dbReference type="SUPFAM" id="SSF50249">
    <property type="entry name" value="Nucleic acid-binding proteins"/>
    <property type="match status" value="1"/>
</dbReference>
<keyword evidence="6" id="KW-0238">DNA-binding</keyword>
<name>A0ABW1WXQ3_9ACTN</name>
<proteinExistence type="predicted"/>
<dbReference type="PANTHER" id="PTHR47964">
    <property type="entry name" value="ATP-DEPENDENT DNA HELICASE HOMOLOG RECG, CHLOROPLASTIC"/>
    <property type="match status" value="1"/>
</dbReference>
<evidence type="ECO:0000313" key="10">
    <source>
        <dbReference type="EMBL" id="MFC6395797.1"/>
    </source>
</evidence>
<sequence>MAAWSPQWRTETFAELNRDLSQVLGGKTAKQFAKMRITTTGDLLRHVPRRYVSGTETSTIADLVPGEDAALLLRVHGRPEPGGQEPRRRLTVNLSDGRRTLPMTLFGKGHMIKYWTNLLPEGRLVLAAGKVGEFNHKPQLAHPNFVALDEDLRILGRAKDEKDQRSREHMLAVARRGGLIGIYPGGGGLPTWEIADCVQIVREHLGDLSESLPAWVVQQEGLPSLPEAFRAVHAPDNRDEAELGAERLLFDEALSMQLTMAHRRLDNSHHRAPALTGRPGGLLDQLDARLPFQLTQGQREVSEQVFADIASEAPMQRLLQGEVGSGKTVVALRAMLKAVDSGRQAVLLAPTEVLATQHLDSIRRMLGDLGQGRTLGAPEDATEVVLVTGSMPAAARRNGLTKVASGEAGIVIGTHAVLGAQVDFADLGLVVVDEQHRFGVEQRAALNEKAELRPHVLVMTATPIPRSVAMTVFGDLETSVLTEIPAGRAEVQTQVVDAVQRPAWLERAWQRIREEVEQGRQAFVVCPRITGSDTDDFREDGAPASATVVDTHGWLTSGPLSGLRVEMLHGKMHPDDKDAAMARFAAGETDVLVATTVIEVGVDVPNASVMVVLDADRFGISQLHQLRGRIGRGSLPGLCLLVTSSEVGTPARDRLDAIQRTRDGFELAELDLAQRKEGNVLGASQSGTRTTLRLLRVIDHAELIQHCRELAERLIAADPDLVDPYLADMITQTELLAAGEWLEKS</sequence>
<dbReference type="Pfam" id="PF00270">
    <property type="entry name" value="DEAD"/>
    <property type="match status" value="1"/>
</dbReference>
<evidence type="ECO:0000256" key="5">
    <source>
        <dbReference type="ARBA" id="ARBA00022840"/>
    </source>
</evidence>
<dbReference type="InterPro" id="IPR011545">
    <property type="entry name" value="DEAD/DEAH_box_helicase_dom"/>
</dbReference>
<feature type="domain" description="Helicase ATP-binding" evidence="8">
    <location>
        <begin position="308"/>
        <end position="481"/>
    </location>
</feature>
<evidence type="ECO:0000256" key="6">
    <source>
        <dbReference type="ARBA" id="ARBA00023125"/>
    </source>
</evidence>
<dbReference type="GO" id="GO:0004386">
    <property type="term" value="F:helicase activity"/>
    <property type="evidence" value="ECO:0007669"/>
    <property type="project" value="UniProtKB-KW"/>
</dbReference>
<dbReference type="InterPro" id="IPR012340">
    <property type="entry name" value="NA-bd_OB-fold"/>
</dbReference>
<organism evidence="10 11">
    <name type="scientific">Luteococcus sanguinis</name>
    <dbReference type="NCBI Taxonomy" id="174038"/>
    <lineage>
        <taxon>Bacteria</taxon>
        <taxon>Bacillati</taxon>
        <taxon>Actinomycetota</taxon>
        <taxon>Actinomycetes</taxon>
        <taxon>Propionibacteriales</taxon>
        <taxon>Propionibacteriaceae</taxon>
        <taxon>Luteococcus</taxon>
    </lineage>
</organism>
<dbReference type="InterPro" id="IPR001650">
    <property type="entry name" value="Helicase_C-like"/>
</dbReference>
<evidence type="ECO:0000259" key="9">
    <source>
        <dbReference type="PROSITE" id="PS51194"/>
    </source>
</evidence>
<dbReference type="PANTHER" id="PTHR47964:SF1">
    <property type="entry name" value="ATP-DEPENDENT DNA HELICASE HOMOLOG RECG, CHLOROPLASTIC"/>
    <property type="match status" value="1"/>
</dbReference>
<keyword evidence="3" id="KW-0378">Hydrolase</keyword>
<dbReference type="CDD" id="cd17992">
    <property type="entry name" value="DEXHc_RecG"/>
    <property type="match status" value="1"/>
</dbReference>
<dbReference type="SMART" id="SM00487">
    <property type="entry name" value="DEXDc"/>
    <property type="match status" value="1"/>
</dbReference>
<dbReference type="Proteomes" id="UP001596266">
    <property type="component" value="Unassembled WGS sequence"/>
</dbReference>